<proteinExistence type="inferred from homology"/>
<dbReference type="InterPro" id="IPR001055">
    <property type="entry name" value="Adrenodoxin-like"/>
</dbReference>
<dbReference type="GO" id="GO:0046872">
    <property type="term" value="F:metal ion binding"/>
    <property type="evidence" value="ECO:0007669"/>
    <property type="project" value="UniProtKB-KW"/>
</dbReference>
<reference evidence="9" key="1">
    <citation type="submission" date="2008-06" db="EMBL/GenBank/DDBJ databases">
        <title>Complete sequence of chromosome of Prosthecochloris aestuarii DSM 271.</title>
        <authorList>
            <consortium name="US DOE Joint Genome Institute"/>
            <person name="Lucas S."/>
            <person name="Copeland A."/>
            <person name="Lapidus A."/>
            <person name="Glavina del Rio T."/>
            <person name="Dalin E."/>
            <person name="Tice H."/>
            <person name="Bruce D."/>
            <person name="Goodwin L."/>
            <person name="Pitluck S."/>
            <person name="Schmutz J."/>
            <person name="Larimer F."/>
            <person name="Land M."/>
            <person name="Hauser L."/>
            <person name="Kyrpides N."/>
            <person name="Anderson I."/>
            <person name="Liu Z."/>
            <person name="Li T."/>
            <person name="Zhao F."/>
            <person name="Overmann J."/>
            <person name="Bryant D.A."/>
            <person name="Richardson P."/>
        </authorList>
    </citation>
    <scope>NUCLEOTIDE SEQUENCE [LARGE SCALE GENOMIC DNA]</scope>
    <source>
        <strain evidence="9">DSM 271</strain>
    </source>
</reference>
<dbReference type="InterPro" id="IPR012675">
    <property type="entry name" value="Beta-grasp_dom_sf"/>
</dbReference>
<evidence type="ECO:0000256" key="7">
    <source>
        <dbReference type="SAM" id="MobiDB-lite"/>
    </source>
</evidence>
<evidence type="ECO:0000256" key="6">
    <source>
        <dbReference type="ARBA" id="ARBA00034078"/>
    </source>
</evidence>
<dbReference type="Proteomes" id="UP000002725">
    <property type="component" value="Chromosome"/>
</dbReference>
<dbReference type="STRING" id="290512.Paes_0765"/>
<dbReference type="HOGENOM" id="CLU_087598_0_0_10"/>
<organism evidence="9 10">
    <name type="scientific">Prosthecochloris aestuarii (strain DSM 271 / SK 413)</name>
    <dbReference type="NCBI Taxonomy" id="290512"/>
    <lineage>
        <taxon>Bacteria</taxon>
        <taxon>Pseudomonadati</taxon>
        <taxon>Chlorobiota</taxon>
        <taxon>Chlorobiia</taxon>
        <taxon>Chlorobiales</taxon>
        <taxon>Chlorobiaceae</taxon>
        <taxon>Prosthecochloris</taxon>
    </lineage>
</organism>
<keyword evidence="3" id="KW-0479">Metal-binding</keyword>
<keyword evidence="5" id="KW-0411">Iron-sulfur</keyword>
<evidence type="ECO:0000256" key="2">
    <source>
        <dbReference type="ARBA" id="ARBA00022714"/>
    </source>
</evidence>
<dbReference type="Pfam" id="PF00111">
    <property type="entry name" value="Fer2"/>
    <property type="match status" value="1"/>
</dbReference>
<feature type="region of interest" description="Disordered" evidence="7">
    <location>
        <begin position="252"/>
        <end position="277"/>
    </location>
</feature>
<evidence type="ECO:0000256" key="5">
    <source>
        <dbReference type="ARBA" id="ARBA00023014"/>
    </source>
</evidence>
<dbReference type="GO" id="GO:0140647">
    <property type="term" value="P:P450-containing electron transport chain"/>
    <property type="evidence" value="ECO:0007669"/>
    <property type="project" value="InterPro"/>
</dbReference>
<dbReference type="PANTHER" id="PTHR23426:SF65">
    <property type="entry name" value="FERREDOXIN-2, MITOCHONDRIAL"/>
    <property type="match status" value="1"/>
</dbReference>
<comment type="cofactor">
    <cofactor evidence="6">
        <name>[2Fe-2S] cluster</name>
        <dbReference type="ChEBI" id="CHEBI:190135"/>
    </cofactor>
</comment>
<dbReference type="InterPro" id="IPR001041">
    <property type="entry name" value="2Fe-2S_ferredoxin-type"/>
</dbReference>
<feature type="compositionally biased region" description="Basic and acidic residues" evidence="7">
    <location>
        <begin position="268"/>
        <end position="277"/>
    </location>
</feature>
<dbReference type="EMBL" id="CP001108">
    <property type="protein sequence ID" value="ACF45812.1"/>
    <property type="molecule type" value="Genomic_DNA"/>
</dbReference>
<feature type="domain" description="2Fe-2S ferredoxin-type" evidence="8">
    <location>
        <begin position="59"/>
        <end position="153"/>
    </location>
</feature>
<dbReference type="Gene3D" id="3.10.20.30">
    <property type="match status" value="1"/>
</dbReference>
<evidence type="ECO:0000256" key="3">
    <source>
        <dbReference type="ARBA" id="ARBA00022723"/>
    </source>
</evidence>
<dbReference type="SUPFAM" id="SSF54292">
    <property type="entry name" value="2Fe-2S ferredoxin-like"/>
    <property type="match status" value="1"/>
</dbReference>
<dbReference type="InterPro" id="IPR036010">
    <property type="entry name" value="2Fe-2S_ferredoxin-like_sf"/>
</dbReference>
<comment type="similarity">
    <text evidence="1">Belongs to the adrenodoxin/putidaredoxin family.</text>
</comment>
<dbReference type="KEGG" id="paa:Paes_0765"/>
<accession>B4S6X5</accession>
<dbReference type="PROSITE" id="PS51085">
    <property type="entry name" value="2FE2S_FER_2"/>
    <property type="match status" value="1"/>
</dbReference>
<evidence type="ECO:0000259" key="8">
    <source>
        <dbReference type="PROSITE" id="PS51085"/>
    </source>
</evidence>
<keyword evidence="4" id="KW-0408">Iron</keyword>
<evidence type="ECO:0000256" key="1">
    <source>
        <dbReference type="ARBA" id="ARBA00010914"/>
    </source>
</evidence>
<dbReference type="GO" id="GO:0009055">
    <property type="term" value="F:electron transfer activity"/>
    <property type="evidence" value="ECO:0007669"/>
    <property type="project" value="TreeGrafter"/>
</dbReference>
<keyword evidence="2" id="KW-0001">2Fe-2S</keyword>
<evidence type="ECO:0000256" key="4">
    <source>
        <dbReference type="ARBA" id="ARBA00023004"/>
    </source>
</evidence>
<dbReference type="CDD" id="cd00207">
    <property type="entry name" value="fer2"/>
    <property type="match status" value="1"/>
</dbReference>
<evidence type="ECO:0000313" key="9">
    <source>
        <dbReference type="EMBL" id="ACF45812.1"/>
    </source>
</evidence>
<sequence>MTMSQSPDIGAHVSTLMKPFLACPAKTGQKKTDLRNFHKATRVIDYCYSSESEQKNIIMKININNRSYEAVVGERLIDVARKNHTHIGYFCGGNGLCQTCYVRVNKGMDLLSPLSDREKALLSDTLIKEGTRVACLTTLDKPGTLELLTTVEEVKRMVESRPQDIVAYQAKMGWEALIKFPDTVTMQARRFAEGKLDTWELVTDVITAIGDAIALTVRTLQHGWDPSEPGKTFKRQYAHEHNLEQNAIEQASLTKKEPAEKQNLPEALRIDQKAPVN</sequence>
<dbReference type="AlphaFoldDB" id="B4S6X5"/>
<evidence type="ECO:0000313" key="10">
    <source>
        <dbReference type="Proteomes" id="UP000002725"/>
    </source>
</evidence>
<dbReference type="GO" id="GO:0051537">
    <property type="term" value="F:2 iron, 2 sulfur cluster binding"/>
    <property type="evidence" value="ECO:0007669"/>
    <property type="project" value="UniProtKB-KW"/>
</dbReference>
<protein>
    <submittedName>
        <fullName evidence="9">Ferredoxin</fullName>
    </submittedName>
</protein>
<dbReference type="PANTHER" id="PTHR23426">
    <property type="entry name" value="FERREDOXIN/ADRENODOXIN"/>
    <property type="match status" value="1"/>
</dbReference>
<gene>
    <name evidence="9" type="ordered locus">Paes_0765</name>
</gene>
<keyword evidence="10" id="KW-1185">Reference proteome</keyword>
<dbReference type="eggNOG" id="COG0633">
    <property type="taxonomic scope" value="Bacteria"/>
</dbReference>
<name>B4S6X5_PROA2</name>